<dbReference type="GO" id="GO:0003677">
    <property type="term" value="F:DNA binding"/>
    <property type="evidence" value="ECO:0007669"/>
    <property type="project" value="UniProtKB-KW"/>
</dbReference>
<evidence type="ECO:0000313" key="6">
    <source>
        <dbReference type="EMBL" id="GGD16348.1"/>
    </source>
</evidence>
<dbReference type="Proteomes" id="UP000613160">
    <property type="component" value="Unassembled WGS sequence"/>
</dbReference>
<comment type="caution">
    <text evidence="6">The sequence shown here is derived from an EMBL/GenBank/DDBJ whole genome shotgun (WGS) entry which is preliminary data.</text>
</comment>
<dbReference type="GO" id="GO:0005829">
    <property type="term" value="C:cytosol"/>
    <property type="evidence" value="ECO:0007669"/>
    <property type="project" value="TreeGrafter"/>
</dbReference>
<evidence type="ECO:0000313" key="7">
    <source>
        <dbReference type="Proteomes" id="UP000613160"/>
    </source>
</evidence>
<dbReference type="InterPro" id="IPR018490">
    <property type="entry name" value="cNMP-bd_dom_sf"/>
</dbReference>
<dbReference type="PROSITE" id="PS51063">
    <property type="entry name" value="HTH_CRP_2"/>
    <property type="match status" value="1"/>
</dbReference>
<dbReference type="Pfam" id="PF00027">
    <property type="entry name" value="cNMP_binding"/>
    <property type="match status" value="1"/>
</dbReference>
<name>A0A917D909_9HYPH</name>
<dbReference type="SUPFAM" id="SSF51206">
    <property type="entry name" value="cAMP-binding domain-like"/>
    <property type="match status" value="1"/>
</dbReference>
<dbReference type="Pfam" id="PF13545">
    <property type="entry name" value="HTH_Crp_2"/>
    <property type="match status" value="1"/>
</dbReference>
<dbReference type="InterPro" id="IPR000595">
    <property type="entry name" value="cNMP-bd_dom"/>
</dbReference>
<dbReference type="InterPro" id="IPR050397">
    <property type="entry name" value="Env_Response_Regulators"/>
</dbReference>
<dbReference type="GO" id="GO:0003700">
    <property type="term" value="F:DNA-binding transcription factor activity"/>
    <property type="evidence" value="ECO:0007669"/>
    <property type="project" value="TreeGrafter"/>
</dbReference>
<dbReference type="CDD" id="cd00038">
    <property type="entry name" value="CAP_ED"/>
    <property type="match status" value="1"/>
</dbReference>
<dbReference type="Gene3D" id="2.60.120.10">
    <property type="entry name" value="Jelly Rolls"/>
    <property type="match status" value="1"/>
</dbReference>
<dbReference type="AlphaFoldDB" id="A0A917D909"/>
<dbReference type="PANTHER" id="PTHR24567:SF68">
    <property type="entry name" value="DNA-BINDING TRANSCRIPTIONAL DUAL REGULATOR CRP"/>
    <property type="match status" value="1"/>
</dbReference>
<evidence type="ECO:0000259" key="5">
    <source>
        <dbReference type="PROSITE" id="PS51063"/>
    </source>
</evidence>
<keyword evidence="7" id="KW-1185">Reference proteome</keyword>
<reference evidence="6" key="1">
    <citation type="journal article" date="2014" name="Int. J. Syst. Evol. Microbiol.">
        <title>Complete genome sequence of Corynebacterium casei LMG S-19264T (=DSM 44701T), isolated from a smear-ripened cheese.</title>
        <authorList>
            <consortium name="US DOE Joint Genome Institute (JGI-PGF)"/>
            <person name="Walter F."/>
            <person name="Albersmeier A."/>
            <person name="Kalinowski J."/>
            <person name="Ruckert C."/>
        </authorList>
    </citation>
    <scope>NUCLEOTIDE SEQUENCE</scope>
    <source>
        <strain evidence="6">CGMCC 1.15493</strain>
    </source>
</reference>
<evidence type="ECO:0000259" key="4">
    <source>
        <dbReference type="PROSITE" id="PS50042"/>
    </source>
</evidence>
<dbReference type="EMBL" id="BMJJ01000004">
    <property type="protein sequence ID" value="GGD16348.1"/>
    <property type="molecule type" value="Genomic_DNA"/>
</dbReference>
<evidence type="ECO:0000256" key="3">
    <source>
        <dbReference type="ARBA" id="ARBA00023163"/>
    </source>
</evidence>
<sequence length="193" mass="21049">MAAAYRKNASIFKQGDTADAVFYVTRGHVKIVAASAEGRDAVVAVIVAGGFFGEACLVGQGFRATSATAMTDCELVSVERSAFAQLLATEPGFSDIFLAHMLRRAIRSEEDLIDHLFNPSEKRLARALLLLANAANEEGPVPITARISQETLAEMIGTTRSRVSFFMNKFRRHGFIRYGTSLEIYPALLMTVL</sequence>
<keyword evidence="1" id="KW-0805">Transcription regulation</keyword>
<dbReference type="InterPro" id="IPR036390">
    <property type="entry name" value="WH_DNA-bd_sf"/>
</dbReference>
<dbReference type="InterPro" id="IPR012318">
    <property type="entry name" value="HTH_CRP"/>
</dbReference>
<evidence type="ECO:0000256" key="2">
    <source>
        <dbReference type="ARBA" id="ARBA00023125"/>
    </source>
</evidence>
<reference evidence="6" key="2">
    <citation type="submission" date="2020-09" db="EMBL/GenBank/DDBJ databases">
        <authorList>
            <person name="Sun Q."/>
            <person name="Zhou Y."/>
        </authorList>
    </citation>
    <scope>NUCLEOTIDE SEQUENCE</scope>
    <source>
        <strain evidence="6">CGMCC 1.15493</strain>
    </source>
</reference>
<dbReference type="InterPro" id="IPR014710">
    <property type="entry name" value="RmlC-like_jellyroll"/>
</dbReference>
<accession>A0A917D909</accession>
<proteinExistence type="predicted"/>
<dbReference type="SMART" id="SM00100">
    <property type="entry name" value="cNMP"/>
    <property type="match status" value="1"/>
</dbReference>
<dbReference type="PROSITE" id="PS50042">
    <property type="entry name" value="CNMP_BINDING_3"/>
    <property type="match status" value="1"/>
</dbReference>
<gene>
    <name evidence="6" type="ORF">GCM10011335_18870</name>
</gene>
<protein>
    <submittedName>
        <fullName evidence="6">Crp/Fnr family transcriptional regulator</fullName>
    </submittedName>
</protein>
<organism evidence="6 7">
    <name type="scientific">Aureimonas glaciei</name>
    <dbReference type="NCBI Taxonomy" id="1776957"/>
    <lineage>
        <taxon>Bacteria</taxon>
        <taxon>Pseudomonadati</taxon>
        <taxon>Pseudomonadota</taxon>
        <taxon>Alphaproteobacteria</taxon>
        <taxon>Hyphomicrobiales</taxon>
        <taxon>Aurantimonadaceae</taxon>
        <taxon>Aureimonas</taxon>
    </lineage>
</organism>
<dbReference type="SUPFAM" id="SSF46785">
    <property type="entry name" value="Winged helix' DNA-binding domain"/>
    <property type="match status" value="1"/>
</dbReference>
<feature type="domain" description="HTH crp-type" evidence="5">
    <location>
        <begin position="118"/>
        <end position="188"/>
    </location>
</feature>
<keyword evidence="2" id="KW-0238">DNA-binding</keyword>
<keyword evidence="3" id="KW-0804">Transcription</keyword>
<feature type="domain" description="Cyclic nucleotide-binding" evidence="4">
    <location>
        <begin position="1"/>
        <end position="104"/>
    </location>
</feature>
<evidence type="ECO:0000256" key="1">
    <source>
        <dbReference type="ARBA" id="ARBA00023015"/>
    </source>
</evidence>
<dbReference type="PANTHER" id="PTHR24567">
    <property type="entry name" value="CRP FAMILY TRANSCRIPTIONAL REGULATORY PROTEIN"/>
    <property type="match status" value="1"/>
</dbReference>